<feature type="transmembrane region" description="Helical" evidence="1">
    <location>
        <begin position="29"/>
        <end position="59"/>
    </location>
</feature>
<keyword evidence="1" id="KW-0472">Membrane</keyword>
<keyword evidence="1" id="KW-0812">Transmembrane</keyword>
<name>A0A8T0MNB6_PANVG</name>
<accession>A0A8T0MNB6</accession>
<evidence type="ECO:0000313" key="2">
    <source>
        <dbReference type="EMBL" id="KAG2538911.1"/>
    </source>
</evidence>
<sequence>MGKIWAERRRRDLIRSEKPTYSWSQGSEFFYFMALWSCLPCTPMSMLHLVATDIFLFIFSKKKDIFLFIHPCYTSTKEDPLF</sequence>
<gene>
    <name evidence="2" type="ORF">PVAP13_9NG371414</name>
</gene>
<comment type="caution">
    <text evidence="2">The sequence shown here is derived from an EMBL/GenBank/DDBJ whole genome shotgun (WGS) entry which is preliminary data.</text>
</comment>
<proteinExistence type="predicted"/>
<reference evidence="2" key="1">
    <citation type="submission" date="2020-05" db="EMBL/GenBank/DDBJ databases">
        <title>WGS assembly of Panicum virgatum.</title>
        <authorList>
            <person name="Lovell J.T."/>
            <person name="Jenkins J."/>
            <person name="Shu S."/>
            <person name="Juenger T.E."/>
            <person name="Schmutz J."/>
        </authorList>
    </citation>
    <scope>NUCLEOTIDE SEQUENCE</scope>
    <source>
        <strain evidence="2">AP13</strain>
    </source>
</reference>
<dbReference type="AlphaFoldDB" id="A0A8T0MNB6"/>
<protein>
    <submittedName>
        <fullName evidence="2">Uncharacterized protein</fullName>
    </submittedName>
</protein>
<keyword evidence="1" id="KW-1133">Transmembrane helix</keyword>
<evidence type="ECO:0000313" key="3">
    <source>
        <dbReference type="Proteomes" id="UP000823388"/>
    </source>
</evidence>
<dbReference type="EMBL" id="CM029054">
    <property type="protein sequence ID" value="KAG2538911.1"/>
    <property type="molecule type" value="Genomic_DNA"/>
</dbReference>
<organism evidence="2 3">
    <name type="scientific">Panicum virgatum</name>
    <name type="common">Blackwell switchgrass</name>
    <dbReference type="NCBI Taxonomy" id="38727"/>
    <lineage>
        <taxon>Eukaryota</taxon>
        <taxon>Viridiplantae</taxon>
        <taxon>Streptophyta</taxon>
        <taxon>Embryophyta</taxon>
        <taxon>Tracheophyta</taxon>
        <taxon>Spermatophyta</taxon>
        <taxon>Magnoliopsida</taxon>
        <taxon>Liliopsida</taxon>
        <taxon>Poales</taxon>
        <taxon>Poaceae</taxon>
        <taxon>PACMAD clade</taxon>
        <taxon>Panicoideae</taxon>
        <taxon>Panicodae</taxon>
        <taxon>Paniceae</taxon>
        <taxon>Panicinae</taxon>
        <taxon>Panicum</taxon>
        <taxon>Panicum sect. Hiantes</taxon>
    </lineage>
</organism>
<keyword evidence="3" id="KW-1185">Reference proteome</keyword>
<dbReference type="Proteomes" id="UP000823388">
    <property type="component" value="Chromosome 9N"/>
</dbReference>
<evidence type="ECO:0000256" key="1">
    <source>
        <dbReference type="SAM" id="Phobius"/>
    </source>
</evidence>